<evidence type="ECO:0000313" key="3">
    <source>
        <dbReference type="EMBL" id="MBV0925867.1"/>
    </source>
</evidence>
<organism evidence="3 4">
    <name type="scientific">Haloarcula limicola</name>
    <dbReference type="NCBI Taxonomy" id="1429915"/>
    <lineage>
        <taxon>Archaea</taxon>
        <taxon>Methanobacteriati</taxon>
        <taxon>Methanobacteriota</taxon>
        <taxon>Stenosarchaea group</taxon>
        <taxon>Halobacteria</taxon>
        <taxon>Halobacteriales</taxon>
        <taxon>Haloarculaceae</taxon>
        <taxon>Haloarcula</taxon>
    </lineage>
</organism>
<dbReference type="InterPro" id="IPR036453">
    <property type="entry name" value="GluRdtase_dimer_dom_sf"/>
</dbReference>
<dbReference type="RefSeq" id="WP_162318915.1">
    <property type="nucleotide sequence ID" value="NZ_JAHQXF010000003.1"/>
</dbReference>
<sequence length="68" mass="7698">MTRRSPTAEDEPPRRRDRAETVRDEAVERACSRLRAQGGLSAEQRAAVEELADRLLERLLPVSLALQQ</sequence>
<dbReference type="Pfam" id="PF00745">
    <property type="entry name" value="GlutR_dimer"/>
    <property type="match status" value="1"/>
</dbReference>
<evidence type="ECO:0000313" key="4">
    <source>
        <dbReference type="Proteomes" id="UP000766550"/>
    </source>
</evidence>
<dbReference type="AlphaFoldDB" id="A0A8J7Y849"/>
<dbReference type="GO" id="GO:0033014">
    <property type="term" value="P:tetrapyrrole biosynthetic process"/>
    <property type="evidence" value="ECO:0007669"/>
    <property type="project" value="InterPro"/>
</dbReference>
<evidence type="ECO:0000256" key="1">
    <source>
        <dbReference type="SAM" id="MobiDB-lite"/>
    </source>
</evidence>
<dbReference type="GO" id="GO:0008883">
    <property type="term" value="F:glutamyl-tRNA reductase activity"/>
    <property type="evidence" value="ECO:0007669"/>
    <property type="project" value="InterPro"/>
</dbReference>
<protein>
    <submittedName>
        <fullName evidence="3">Glutamyl-tRNA reductase</fullName>
    </submittedName>
</protein>
<dbReference type="EMBL" id="JAHQXF010000003">
    <property type="protein sequence ID" value="MBV0925867.1"/>
    <property type="molecule type" value="Genomic_DNA"/>
</dbReference>
<feature type="compositionally biased region" description="Basic and acidic residues" evidence="1">
    <location>
        <begin position="11"/>
        <end position="24"/>
    </location>
</feature>
<evidence type="ECO:0000259" key="2">
    <source>
        <dbReference type="Pfam" id="PF00745"/>
    </source>
</evidence>
<accession>A0A8J7Y849</accession>
<reference evidence="3 4" key="1">
    <citation type="submission" date="2021-06" db="EMBL/GenBank/DDBJ databases">
        <title>New haloarchaea isolates fom saline soil.</title>
        <authorList>
            <person name="Duran-Viseras A."/>
            <person name="Sanchez-Porro C.S."/>
            <person name="Ventosa A."/>
        </authorList>
    </citation>
    <scope>NUCLEOTIDE SEQUENCE [LARGE SCALE GENOMIC DNA]</scope>
    <source>
        <strain evidence="3 4">JCM 183640</strain>
    </source>
</reference>
<feature type="region of interest" description="Disordered" evidence="1">
    <location>
        <begin position="1"/>
        <end position="24"/>
    </location>
</feature>
<dbReference type="Proteomes" id="UP000766550">
    <property type="component" value="Unassembled WGS sequence"/>
</dbReference>
<gene>
    <name evidence="3" type="ORF">KTS45_16810</name>
</gene>
<comment type="caution">
    <text evidence="3">The sequence shown here is derived from an EMBL/GenBank/DDBJ whole genome shotgun (WGS) entry which is preliminary data.</text>
</comment>
<dbReference type="InterPro" id="IPR015896">
    <property type="entry name" value="4pyrrol_synth_GluRdtase_dimer"/>
</dbReference>
<name>A0A8J7Y849_9EURY</name>
<dbReference type="GO" id="GO:0050661">
    <property type="term" value="F:NADP binding"/>
    <property type="evidence" value="ECO:0007669"/>
    <property type="project" value="InterPro"/>
</dbReference>
<proteinExistence type="predicted"/>
<dbReference type="SUPFAM" id="SSF69075">
    <property type="entry name" value="Glutamyl tRNA-reductase dimerization domain"/>
    <property type="match status" value="1"/>
</dbReference>
<keyword evidence="4" id="KW-1185">Reference proteome</keyword>
<feature type="domain" description="Tetrapyrrole biosynthesis glutamyl-tRNA reductase dimerisation" evidence="2">
    <location>
        <begin position="16"/>
        <end position="60"/>
    </location>
</feature>